<keyword evidence="2" id="KW-0456">Lyase</keyword>
<comment type="similarity">
    <text evidence="1 3">Belongs to the enoyl-CoA hydratase/isomerase family.</text>
</comment>
<protein>
    <submittedName>
        <fullName evidence="4">2-(1,2-epoxy-1,2-dihydrophenyl)acetyl-CoA isomerase</fullName>
    </submittedName>
</protein>
<dbReference type="PANTHER" id="PTHR43459">
    <property type="entry name" value="ENOYL-COA HYDRATASE"/>
    <property type="match status" value="1"/>
</dbReference>
<evidence type="ECO:0000256" key="2">
    <source>
        <dbReference type="ARBA" id="ARBA00023239"/>
    </source>
</evidence>
<name>A0A2R6B093_9ARCH</name>
<dbReference type="InterPro" id="IPR029045">
    <property type="entry name" value="ClpP/crotonase-like_dom_sf"/>
</dbReference>
<accession>A0A2R6B093</accession>
<dbReference type="InterPro" id="IPR018376">
    <property type="entry name" value="Enoyl-CoA_hyd/isom_CS"/>
</dbReference>
<proteinExistence type="inferred from homology"/>
<dbReference type="Pfam" id="PF00378">
    <property type="entry name" value="ECH_1"/>
    <property type="match status" value="1"/>
</dbReference>
<evidence type="ECO:0000256" key="3">
    <source>
        <dbReference type="RuleBase" id="RU003707"/>
    </source>
</evidence>
<dbReference type="PANTHER" id="PTHR43459:SF1">
    <property type="entry name" value="EG:BACN32G11.4 PROTEIN"/>
    <property type="match status" value="1"/>
</dbReference>
<organism evidence="4 5">
    <name type="scientific">Candidatus Marsarchaeota G2 archaeon ECH_B_SAG-M15</name>
    <dbReference type="NCBI Taxonomy" id="1978162"/>
    <lineage>
        <taxon>Archaea</taxon>
        <taxon>Candidatus Marsarchaeota</taxon>
        <taxon>Candidatus Marsarchaeota group 2</taxon>
    </lineage>
</organism>
<gene>
    <name evidence="4" type="ORF">B9Q08_01880</name>
</gene>
<evidence type="ECO:0000313" key="5">
    <source>
        <dbReference type="Proteomes" id="UP000240490"/>
    </source>
</evidence>
<evidence type="ECO:0000256" key="1">
    <source>
        <dbReference type="ARBA" id="ARBA00005254"/>
    </source>
</evidence>
<dbReference type="FunFam" id="1.10.12.10:FF:000001">
    <property type="entry name" value="Probable enoyl-CoA hydratase, mitochondrial"/>
    <property type="match status" value="1"/>
</dbReference>
<dbReference type="SUPFAM" id="SSF52096">
    <property type="entry name" value="ClpP/crotonase"/>
    <property type="match status" value="1"/>
</dbReference>
<dbReference type="AlphaFoldDB" id="A0A2R6B093"/>
<keyword evidence="4" id="KW-0413">Isomerase</keyword>
<dbReference type="InterPro" id="IPR014748">
    <property type="entry name" value="Enoyl-CoA_hydra_C"/>
</dbReference>
<dbReference type="Proteomes" id="UP000240490">
    <property type="component" value="Unassembled WGS sequence"/>
</dbReference>
<dbReference type="Gene3D" id="3.90.226.10">
    <property type="entry name" value="2-enoyl-CoA Hydratase, Chain A, domain 1"/>
    <property type="match status" value="1"/>
</dbReference>
<dbReference type="CDD" id="cd06558">
    <property type="entry name" value="crotonase-like"/>
    <property type="match status" value="1"/>
</dbReference>
<dbReference type="GO" id="GO:0016853">
    <property type="term" value="F:isomerase activity"/>
    <property type="evidence" value="ECO:0007669"/>
    <property type="project" value="UniProtKB-KW"/>
</dbReference>
<reference evidence="4 5" key="1">
    <citation type="submission" date="2017-04" db="EMBL/GenBank/DDBJ databases">
        <title>Novel microbial lineages endemic to geothermal iron-oxide mats fill important gaps in the evolutionary history of Archaea.</title>
        <authorList>
            <person name="Jay Z.J."/>
            <person name="Beam J.P."/>
            <person name="Dlakic M."/>
            <person name="Rusch D.B."/>
            <person name="Kozubal M.A."/>
            <person name="Inskeep W.P."/>
        </authorList>
    </citation>
    <scope>NUCLEOTIDE SEQUENCE [LARGE SCALE GENOMIC DNA]</scope>
    <source>
        <strain evidence="4">ECH_B_SAG-M15</strain>
    </source>
</reference>
<comment type="caution">
    <text evidence="4">The sequence shown here is derived from an EMBL/GenBank/DDBJ whole genome shotgun (WGS) entry which is preliminary data.</text>
</comment>
<dbReference type="EMBL" id="NEXJ01000032">
    <property type="protein sequence ID" value="PSN92039.1"/>
    <property type="molecule type" value="Genomic_DNA"/>
</dbReference>
<dbReference type="InterPro" id="IPR001753">
    <property type="entry name" value="Enoyl-CoA_hydra/iso"/>
</dbReference>
<dbReference type="GO" id="GO:0016836">
    <property type="term" value="F:hydro-lyase activity"/>
    <property type="evidence" value="ECO:0007669"/>
    <property type="project" value="UniProtKB-ARBA"/>
</dbReference>
<dbReference type="PROSITE" id="PS00166">
    <property type="entry name" value="ENOYL_COA_HYDRATASE"/>
    <property type="match status" value="1"/>
</dbReference>
<evidence type="ECO:0000313" key="4">
    <source>
        <dbReference type="EMBL" id="PSN92039.1"/>
    </source>
</evidence>
<dbReference type="Gene3D" id="1.10.12.10">
    <property type="entry name" value="Lyase 2-enoyl-coa Hydratase, Chain A, domain 2"/>
    <property type="match status" value="1"/>
</dbReference>
<sequence length="259" mass="27940">MTYTVDGGVARITLNRPSVLNAISDRMAREFSDALRVSASDTGVRVVVVTGAGRGFSAGEDLNELMEHRRRVGALDMGERLRRKYNPIILQMVSTPKPIIASVNGVAAGAGFSLVLASDLRLASDKASFIPAFSRVGLAPDSGISFFLPRVMGYARSLGALFTGEPIDAQTAERLGLVNRVVKHENLEGASLELARRLAEGPSLAYSYAKRAVNYALNHSLEEALEYEASLQSVAGRTEDHSEALTAFIEKRKPTFKGK</sequence>